<keyword evidence="3 9" id="KW-0963">Cytoplasm</keyword>
<reference evidence="13 14" key="1">
    <citation type="journal article" date="2015" name="Nature">
        <title>rRNA introns, odd ribosomes, and small enigmatic genomes across a large radiation of phyla.</title>
        <authorList>
            <person name="Brown C.T."/>
            <person name="Hug L.A."/>
            <person name="Thomas B.C."/>
            <person name="Sharon I."/>
            <person name="Castelle C.J."/>
            <person name="Singh A."/>
            <person name="Wilkins M.J."/>
            <person name="Williams K.H."/>
            <person name="Banfield J.F."/>
        </authorList>
    </citation>
    <scope>NUCLEOTIDE SEQUENCE [LARGE SCALE GENOMIC DNA]</scope>
</reference>
<name>A0A0G0Y8Y3_9BACT</name>
<dbReference type="InterPro" id="IPR046938">
    <property type="entry name" value="DNA_clamp_sf"/>
</dbReference>
<evidence type="ECO:0000259" key="11">
    <source>
        <dbReference type="Pfam" id="PF02767"/>
    </source>
</evidence>
<feature type="domain" description="DNA polymerase III beta sliding clamp central" evidence="11">
    <location>
        <begin position="134"/>
        <end position="246"/>
    </location>
</feature>
<dbReference type="GO" id="GO:0008408">
    <property type="term" value="F:3'-5' exonuclease activity"/>
    <property type="evidence" value="ECO:0007669"/>
    <property type="project" value="InterPro"/>
</dbReference>
<dbReference type="SUPFAM" id="SSF55979">
    <property type="entry name" value="DNA clamp"/>
    <property type="match status" value="3"/>
</dbReference>
<dbReference type="Pfam" id="PF02768">
    <property type="entry name" value="DNA_pol3_beta_3"/>
    <property type="match status" value="1"/>
</dbReference>
<dbReference type="SMART" id="SM00480">
    <property type="entry name" value="POL3Bc"/>
    <property type="match status" value="1"/>
</dbReference>
<evidence type="ECO:0000259" key="12">
    <source>
        <dbReference type="Pfam" id="PF02768"/>
    </source>
</evidence>
<dbReference type="STRING" id="1618356.UU93_C0001G0006"/>
<dbReference type="InterPro" id="IPR022635">
    <property type="entry name" value="DNA_polIII_beta_C"/>
</dbReference>
<dbReference type="PANTHER" id="PTHR30478">
    <property type="entry name" value="DNA POLYMERASE III SUBUNIT BETA"/>
    <property type="match status" value="1"/>
</dbReference>
<evidence type="ECO:0000256" key="9">
    <source>
        <dbReference type="PIRNR" id="PIRNR000804"/>
    </source>
</evidence>
<dbReference type="Pfam" id="PF02767">
    <property type="entry name" value="DNA_pol3_beta_2"/>
    <property type="match status" value="1"/>
</dbReference>
<evidence type="ECO:0000313" key="14">
    <source>
        <dbReference type="Proteomes" id="UP000034160"/>
    </source>
</evidence>
<keyword evidence="7 9" id="KW-0239">DNA-directed DNA polymerase</keyword>
<sequence>MKLTILKNDLSWGLSNISRVITGRGQLPVLSNVLIEATKNGLVLSGTNLDLGMRVTLGGKIEEEGSLTVPAKTLTEFVSSIIFETVEITTQGDKLKLVSGKQQATLAGIPAAEFPIIPKMGKNKDKSFVFPHQIISEIATSVAYAASSDESRPVLTGVRFSVFGNQLIVVATDGFRLAKKTIKIDDATILGEGLILPARTIVELSRLVESSKDEVSMTWIPENNQVIFGLGEIELVSRILQGNFPDTEKIIPKDFKTELKIDREELLKDLRAAGIFARENSNIVKFSVQGLVLRVQASGGQIGENESEIEIETEGEDLETAFNFKYLLDFLNSVVGERITMRLNEPTSAAVLGVDGQEDLVALIMPVRV</sequence>
<feature type="domain" description="DNA polymerase III beta sliding clamp N-terminal" evidence="10">
    <location>
        <begin position="1"/>
        <end position="118"/>
    </location>
</feature>
<evidence type="ECO:0000256" key="5">
    <source>
        <dbReference type="ARBA" id="ARBA00022695"/>
    </source>
</evidence>
<protein>
    <recommendedName>
        <fullName evidence="9">Beta sliding clamp</fullName>
    </recommendedName>
</protein>
<comment type="caution">
    <text evidence="13">The sequence shown here is derived from an EMBL/GenBank/DDBJ whole genome shotgun (WGS) entry which is preliminary data.</text>
</comment>
<accession>A0A0G0Y8Y3</accession>
<evidence type="ECO:0000256" key="8">
    <source>
        <dbReference type="ARBA" id="ARBA00023125"/>
    </source>
</evidence>
<dbReference type="CDD" id="cd00140">
    <property type="entry name" value="beta_clamp"/>
    <property type="match status" value="1"/>
</dbReference>
<dbReference type="Pfam" id="PF00712">
    <property type="entry name" value="DNA_pol3_beta"/>
    <property type="match status" value="1"/>
</dbReference>
<dbReference type="Proteomes" id="UP000034160">
    <property type="component" value="Unassembled WGS sequence"/>
</dbReference>
<keyword evidence="5 9" id="KW-0548">Nucleotidyltransferase</keyword>
<dbReference type="NCBIfam" id="TIGR00663">
    <property type="entry name" value="dnan"/>
    <property type="match status" value="1"/>
</dbReference>
<dbReference type="PIRSF" id="PIRSF000804">
    <property type="entry name" value="DNA_pol_III_b"/>
    <property type="match status" value="1"/>
</dbReference>
<dbReference type="PANTHER" id="PTHR30478:SF0">
    <property type="entry name" value="BETA SLIDING CLAMP"/>
    <property type="match status" value="1"/>
</dbReference>
<evidence type="ECO:0000256" key="1">
    <source>
        <dbReference type="ARBA" id="ARBA00004496"/>
    </source>
</evidence>
<dbReference type="PATRIC" id="fig|1618356.3.peg.6"/>
<comment type="similarity">
    <text evidence="2 9">Belongs to the beta sliding clamp family.</text>
</comment>
<comment type="function">
    <text evidence="9">Confers DNA tethering and processivity to DNA polymerases and other proteins. Acts as a clamp, forming a ring around DNA (a reaction catalyzed by the clamp-loading complex) which diffuses in an ATP-independent manner freely and bidirectionally along dsDNA. Initially characterized for its ability to contact the catalytic subunit of DNA polymerase III (Pol III), a complex, multichain enzyme responsible for most of the replicative synthesis in bacteria; Pol III exhibits 3'-5' exonuclease proofreading activity. The beta chain is required for initiation of replication as well as for processivity of DNA replication.</text>
</comment>
<evidence type="ECO:0000313" key="13">
    <source>
        <dbReference type="EMBL" id="KKS33175.1"/>
    </source>
</evidence>
<dbReference type="GO" id="GO:0003887">
    <property type="term" value="F:DNA-directed DNA polymerase activity"/>
    <property type="evidence" value="ECO:0007669"/>
    <property type="project" value="UniProtKB-UniRule"/>
</dbReference>
<organism evidence="13 14">
    <name type="scientific">Candidatus Amesbacteria bacterium GW2011_GWA2_42_12</name>
    <dbReference type="NCBI Taxonomy" id="1618356"/>
    <lineage>
        <taxon>Bacteria</taxon>
        <taxon>Candidatus Amesiibacteriota</taxon>
    </lineage>
</organism>
<dbReference type="GO" id="GO:0006271">
    <property type="term" value="P:DNA strand elongation involved in DNA replication"/>
    <property type="evidence" value="ECO:0007669"/>
    <property type="project" value="TreeGrafter"/>
</dbReference>
<evidence type="ECO:0000256" key="4">
    <source>
        <dbReference type="ARBA" id="ARBA00022679"/>
    </source>
</evidence>
<dbReference type="Gene3D" id="3.70.10.10">
    <property type="match status" value="1"/>
</dbReference>
<dbReference type="GO" id="GO:0003677">
    <property type="term" value="F:DNA binding"/>
    <property type="evidence" value="ECO:0007669"/>
    <property type="project" value="UniProtKB-UniRule"/>
</dbReference>
<proteinExistence type="inferred from homology"/>
<evidence type="ECO:0000256" key="3">
    <source>
        <dbReference type="ARBA" id="ARBA00022490"/>
    </source>
</evidence>
<feature type="domain" description="DNA polymerase III beta sliding clamp C-terminal" evidence="12">
    <location>
        <begin position="249"/>
        <end position="368"/>
    </location>
</feature>
<dbReference type="InterPro" id="IPR001001">
    <property type="entry name" value="DNA_polIII_beta"/>
</dbReference>
<dbReference type="Gene3D" id="3.10.150.10">
    <property type="entry name" value="DNA Polymerase III, subunit A, domain 2"/>
    <property type="match status" value="1"/>
</dbReference>
<dbReference type="InterPro" id="IPR022637">
    <property type="entry name" value="DNA_polIII_beta_cen"/>
</dbReference>
<evidence type="ECO:0000256" key="6">
    <source>
        <dbReference type="ARBA" id="ARBA00022705"/>
    </source>
</evidence>
<keyword evidence="8" id="KW-0238">DNA-binding</keyword>
<dbReference type="GO" id="GO:0009360">
    <property type="term" value="C:DNA polymerase III complex"/>
    <property type="evidence" value="ECO:0007669"/>
    <property type="project" value="InterPro"/>
</dbReference>
<evidence type="ECO:0000256" key="7">
    <source>
        <dbReference type="ARBA" id="ARBA00022932"/>
    </source>
</evidence>
<evidence type="ECO:0000256" key="2">
    <source>
        <dbReference type="ARBA" id="ARBA00010752"/>
    </source>
</evidence>
<dbReference type="AlphaFoldDB" id="A0A0G0Y8Y3"/>
<gene>
    <name evidence="13" type="ORF">UU93_C0001G0006</name>
</gene>
<evidence type="ECO:0000259" key="10">
    <source>
        <dbReference type="Pfam" id="PF00712"/>
    </source>
</evidence>
<keyword evidence="4 9" id="KW-0808">Transferase</keyword>
<dbReference type="EMBL" id="LCCN01000001">
    <property type="protein sequence ID" value="KKS33175.1"/>
    <property type="molecule type" value="Genomic_DNA"/>
</dbReference>
<comment type="subcellular location">
    <subcellularLocation>
        <location evidence="1 9">Cytoplasm</location>
    </subcellularLocation>
</comment>
<comment type="subunit">
    <text evidence="9">Forms a ring-shaped head-to-tail homodimer around DNA.</text>
</comment>
<dbReference type="GO" id="GO:0005737">
    <property type="term" value="C:cytoplasm"/>
    <property type="evidence" value="ECO:0007669"/>
    <property type="project" value="UniProtKB-SubCell"/>
</dbReference>
<dbReference type="InterPro" id="IPR022634">
    <property type="entry name" value="DNA_polIII_beta_N"/>
</dbReference>
<keyword evidence="6 9" id="KW-0235">DNA replication</keyword>